<sequence length="103" mass="11997">MFEAFKTAFASASSPVNFIVSVWFPCSFADSVVLFELTNELTREQLALKRTQYSNDFLLIRFPIVRDANKWAKWEKEAIDWQMDDQWNKIGILIDENDIGEGQ</sequence>
<dbReference type="EMBL" id="JBICBT010000466">
    <property type="protein sequence ID" value="KAL3112607.1"/>
    <property type="molecule type" value="Genomic_DNA"/>
</dbReference>
<proteinExistence type="predicted"/>
<organism evidence="1 2">
    <name type="scientific">Heterodera trifolii</name>
    <dbReference type="NCBI Taxonomy" id="157864"/>
    <lineage>
        <taxon>Eukaryota</taxon>
        <taxon>Metazoa</taxon>
        <taxon>Ecdysozoa</taxon>
        <taxon>Nematoda</taxon>
        <taxon>Chromadorea</taxon>
        <taxon>Rhabditida</taxon>
        <taxon>Tylenchina</taxon>
        <taxon>Tylenchomorpha</taxon>
        <taxon>Tylenchoidea</taxon>
        <taxon>Heteroderidae</taxon>
        <taxon>Heteroderinae</taxon>
        <taxon>Heterodera</taxon>
    </lineage>
</organism>
<keyword evidence="2" id="KW-1185">Reference proteome</keyword>
<evidence type="ECO:0000313" key="1">
    <source>
        <dbReference type="EMBL" id="KAL3112607.1"/>
    </source>
</evidence>
<protein>
    <submittedName>
        <fullName evidence="1">Uncharacterized protein</fullName>
    </submittedName>
</protein>
<accession>A0ABD2LBL1</accession>
<reference evidence="1 2" key="1">
    <citation type="submission" date="2024-10" db="EMBL/GenBank/DDBJ databases">
        <authorList>
            <person name="Kim D."/>
        </authorList>
    </citation>
    <scope>NUCLEOTIDE SEQUENCE [LARGE SCALE GENOMIC DNA]</scope>
    <source>
        <strain evidence="1">BH-2024</strain>
    </source>
</reference>
<gene>
    <name evidence="1" type="ORF">niasHT_017974</name>
</gene>
<dbReference type="Proteomes" id="UP001620626">
    <property type="component" value="Unassembled WGS sequence"/>
</dbReference>
<evidence type="ECO:0000313" key="2">
    <source>
        <dbReference type="Proteomes" id="UP001620626"/>
    </source>
</evidence>
<comment type="caution">
    <text evidence="1">The sequence shown here is derived from an EMBL/GenBank/DDBJ whole genome shotgun (WGS) entry which is preliminary data.</text>
</comment>
<name>A0ABD2LBL1_9BILA</name>
<dbReference type="AlphaFoldDB" id="A0ABD2LBL1"/>